<reference evidence="2" key="1">
    <citation type="submission" date="2021-06" db="EMBL/GenBank/DDBJ databases">
        <title>Comparative genomics, transcriptomics and evolutionary studies reveal genomic signatures of adaptation to plant cell wall in hemibiotrophic fungi.</title>
        <authorList>
            <consortium name="DOE Joint Genome Institute"/>
            <person name="Baroncelli R."/>
            <person name="Diaz J.F."/>
            <person name="Benocci T."/>
            <person name="Peng M."/>
            <person name="Battaglia E."/>
            <person name="Haridas S."/>
            <person name="Andreopoulos W."/>
            <person name="Labutti K."/>
            <person name="Pangilinan J."/>
            <person name="Floch G.L."/>
            <person name="Makela M.R."/>
            <person name="Henrissat B."/>
            <person name="Grigoriev I.V."/>
            <person name="Crouch J.A."/>
            <person name="De Vries R.P."/>
            <person name="Sukno S.A."/>
            <person name="Thon M.R."/>
        </authorList>
    </citation>
    <scope>NUCLEOTIDE SEQUENCE</scope>
    <source>
        <strain evidence="2">CBS 102054</strain>
    </source>
</reference>
<organism evidence="2 3">
    <name type="scientific">Colletotrichum phormii</name>
    <dbReference type="NCBI Taxonomy" id="359342"/>
    <lineage>
        <taxon>Eukaryota</taxon>
        <taxon>Fungi</taxon>
        <taxon>Dikarya</taxon>
        <taxon>Ascomycota</taxon>
        <taxon>Pezizomycotina</taxon>
        <taxon>Sordariomycetes</taxon>
        <taxon>Hypocreomycetidae</taxon>
        <taxon>Glomerellales</taxon>
        <taxon>Glomerellaceae</taxon>
        <taxon>Colletotrichum</taxon>
        <taxon>Colletotrichum acutatum species complex</taxon>
    </lineage>
</organism>
<name>A0AAJ0A0N7_9PEZI</name>
<dbReference type="RefSeq" id="XP_060450327.1">
    <property type="nucleotide sequence ID" value="XM_060588844.1"/>
</dbReference>
<dbReference type="Proteomes" id="UP001243989">
    <property type="component" value="Unassembled WGS sequence"/>
</dbReference>
<dbReference type="GeneID" id="85473706"/>
<dbReference type="EMBL" id="JAHMHQ010000002">
    <property type="protein sequence ID" value="KAK1654283.1"/>
    <property type="molecule type" value="Genomic_DNA"/>
</dbReference>
<protein>
    <submittedName>
        <fullName evidence="2">Uncharacterized protein</fullName>
    </submittedName>
</protein>
<gene>
    <name evidence="2" type="ORF">BDP81DRAFT_402432</name>
</gene>
<sequence length="166" mass="18989">MDTPLLQNMVLKFLNQLQKSVSESTEIVGGKRQPKEKMLVEAMSHPQAHEYDSSGSSSCSDELEKSTDDESQTELGQNSEEIDDIISSLFAQDEERNTVDVFSVYSVFDRRHVEEWILQLRKSSEATFLKPKTAVHTTSDEVDYERSQSHVKASIFKDNDKRLIDR</sequence>
<accession>A0AAJ0A0N7</accession>
<evidence type="ECO:0000313" key="2">
    <source>
        <dbReference type="EMBL" id="KAK1654283.1"/>
    </source>
</evidence>
<keyword evidence="3" id="KW-1185">Reference proteome</keyword>
<dbReference type="AlphaFoldDB" id="A0AAJ0A0N7"/>
<proteinExistence type="predicted"/>
<feature type="region of interest" description="Disordered" evidence="1">
    <location>
        <begin position="24"/>
        <end position="80"/>
    </location>
</feature>
<comment type="caution">
    <text evidence="2">The sequence shown here is derived from an EMBL/GenBank/DDBJ whole genome shotgun (WGS) entry which is preliminary data.</text>
</comment>
<evidence type="ECO:0000313" key="3">
    <source>
        <dbReference type="Proteomes" id="UP001243989"/>
    </source>
</evidence>
<evidence type="ECO:0000256" key="1">
    <source>
        <dbReference type="SAM" id="MobiDB-lite"/>
    </source>
</evidence>